<evidence type="ECO:0000313" key="2">
    <source>
        <dbReference type="EMBL" id="MBM7850847.1"/>
    </source>
</evidence>
<organism evidence="1 4">
    <name type="scientific">Methylopila capsulata</name>
    <dbReference type="NCBI Taxonomy" id="61654"/>
    <lineage>
        <taxon>Bacteria</taxon>
        <taxon>Pseudomonadati</taxon>
        <taxon>Pseudomonadota</taxon>
        <taxon>Alphaproteobacteria</taxon>
        <taxon>Hyphomicrobiales</taxon>
        <taxon>Methylopilaceae</taxon>
        <taxon>Methylopila</taxon>
    </lineage>
</organism>
<evidence type="ECO:0000313" key="4">
    <source>
        <dbReference type="Proteomes" id="UP001143400"/>
    </source>
</evidence>
<dbReference type="Proteomes" id="UP000758856">
    <property type="component" value="Unassembled WGS sequence"/>
</dbReference>
<proteinExistence type="predicted"/>
<dbReference type="EMBL" id="JAFBCY010000001">
    <property type="protein sequence ID" value="MBM7850847.1"/>
    <property type="molecule type" value="Genomic_DNA"/>
</dbReference>
<evidence type="ECO:0000313" key="3">
    <source>
        <dbReference type="Proteomes" id="UP000758856"/>
    </source>
</evidence>
<dbReference type="Proteomes" id="UP001143400">
    <property type="component" value="Unassembled WGS sequence"/>
</dbReference>
<reference evidence="2 3" key="2">
    <citation type="submission" date="2021-01" db="EMBL/GenBank/DDBJ databases">
        <title>Genomic Encyclopedia of Type Strains, Phase IV (KMG-IV): sequencing the most valuable type-strain genomes for metagenomic binning, comparative biology and taxonomic classification.</title>
        <authorList>
            <person name="Goeker M."/>
        </authorList>
    </citation>
    <scope>NUCLEOTIDE SEQUENCE [LARGE SCALE GENOMIC DNA]</scope>
    <source>
        <strain evidence="2 3">DSM 6130</strain>
    </source>
</reference>
<sequence>MAGADWLKAQTSVSQTTACEYMRVARLAELTDLRKFDGGVRAFLEAHASRRMPTPPETPKSAFDRADAEHAKKLQAMAERGGSENERSVAKRKLEAFAERFGMTGEQGFATCPLTTL</sequence>
<protein>
    <submittedName>
        <fullName evidence="1">Uncharacterized protein</fullName>
    </submittedName>
</protein>
<evidence type="ECO:0000313" key="1">
    <source>
        <dbReference type="EMBL" id="GLK56143.1"/>
    </source>
</evidence>
<name>A0A9W6MSC0_9HYPH</name>
<reference evidence="1" key="1">
    <citation type="journal article" date="2014" name="Int. J. Syst. Evol. Microbiol.">
        <title>Complete genome sequence of Corynebacterium casei LMG S-19264T (=DSM 44701T), isolated from a smear-ripened cheese.</title>
        <authorList>
            <consortium name="US DOE Joint Genome Institute (JGI-PGF)"/>
            <person name="Walter F."/>
            <person name="Albersmeier A."/>
            <person name="Kalinowski J."/>
            <person name="Ruckert C."/>
        </authorList>
    </citation>
    <scope>NUCLEOTIDE SEQUENCE</scope>
    <source>
        <strain evidence="1">VKM B-1606</strain>
    </source>
</reference>
<keyword evidence="3" id="KW-1185">Reference proteome</keyword>
<accession>A0A9W6MSC0</accession>
<dbReference type="EMBL" id="BSFF01000002">
    <property type="protein sequence ID" value="GLK56143.1"/>
    <property type="molecule type" value="Genomic_DNA"/>
</dbReference>
<gene>
    <name evidence="1" type="ORF">GCM10008170_21620</name>
    <name evidence="2" type="ORF">JOD31_001059</name>
</gene>
<comment type="caution">
    <text evidence="1">The sequence shown here is derived from an EMBL/GenBank/DDBJ whole genome shotgun (WGS) entry which is preliminary data.</text>
</comment>
<reference evidence="1" key="3">
    <citation type="submission" date="2023-01" db="EMBL/GenBank/DDBJ databases">
        <authorList>
            <person name="Sun Q."/>
            <person name="Evtushenko L."/>
        </authorList>
    </citation>
    <scope>NUCLEOTIDE SEQUENCE</scope>
    <source>
        <strain evidence="1">VKM B-1606</strain>
    </source>
</reference>
<dbReference type="AlphaFoldDB" id="A0A9W6MSC0"/>